<dbReference type="Proteomes" id="UP000058074">
    <property type="component" value="Chromosome"/>
</dbReference>
<dbReference type="KEGG" id="smag:AN936_11190"/>
<reference evidence="4 5" key="1">
    <citation type="journal article" date="2015" name="Genome Announc.">
        <title>Complete Genome Sequence of Polypropylene Glycol- and Polyethylene Glycol-Degrading Sphingopyxis macrogoltabida Strain EY-1.</title>
        <authorList>
            <person name="Ohtsubo Y."/>
            <person name="Nagata Y."/>
            <person name="Numata M."/>
            <person name="Tsuchikane K."/>
            <person name="Hosoyama A."/>
            <person name="Yamazoe A."/>
            <person name="Tsuda M."/>
            <person name="Fujita N."/>
            <person name="Kawai F."/>
        </authorList>
    </citation>
    <scope>NUCLEOTIDE SEQUENCE [LARGE SCALE GENOMIC DNA]</scope>
    <source>
        <strain evidence="4 5">EY-1</strain>
    </source>
</reference>
<dbReference type="PANTHER" id="PTHR28004">
    <property type="entry name" value="ZGC:162816-RELATED"/>
    <property type="match status" value="1"/>
</dbReference>
<dbReference type="EMBL" id="CP012700">
    <property type="protein sequence ID" value="ALH80911.1"/>
    <property type="molecule type" value="Genomic_DNA"/>
</dbReference>
<keyword evidence="2" id="KW-0456">Lyase</keyword>
<sequence length="430" mass="46399">MLALQDIWDSLVDDCTKGIPAGTGLPLCDIGGQGWRLLAGDTPLPAAVLRQSAIEHNVDWMRRFTGLTGMVLCPHGKTSMSPQLFDRQLEAGAWGMTAATVSHLHVYRRFGVQRILLANQLVDPAGIRFVLSELTRDPGFDFYCLVDSVATVAMLHDAAAKSGCPRPIQLLVEIGQAGGRTGARSVQQAIEVARAVHAAAPHLALRGVEGFEGVLEAAEPAETLARIEKMLGDMAAVAVGCDAEGLFADGPVIVSAGGSQYYDLPPSLARRLGMSRETLLVLRSGCYITHDSSWFSEYAKAIAQRMPAVGELGEGLRPAIEVWAYVQSLPEPGLAIVTMGKRDASFDVHLPTPLKWHRDNMAAPAALAGHQVLKLNDQHAYVALPDDSPLAVGDRICFGIAHPCTTFDRWPVMMVVDDDYRVVDAIRTFF</sequence>
<proteinExistence type="inferred from homology"/>
<dbReference type="Pfam" id="PF01168">
    <property type="entry name" value="Ala_racemase_N"/>
    <property type="match status" value="1"/>
</dbReference>
<accession>A0A0N9UXK8</accession>
<evidence type="ECO:0000256" key="1">
    <source>
        <dbReference type="ARBA" id="ARBA00005323"/>
    </source>
</evidence>
<dbReference type="InterPro" id="IPR029066">
    <property type="entry name" value="PLP-binding_barrel"/>
</dbReference>
<dbReference type="InterPro" id="IPR042208">
    <property type="entry name" value="D-ser_dehydrat-like_sf"/>
</dbReference>
<evidence type="ECO:0000313" key="5">
    <source>
        <dbReference type="Proteomes" id="UP000058074"/>
    </source>
</evidence>
<dbReference type="SMART" id="SM01119">
    <property type="entry name" value="D-ser_dehydrat"/>
    <property type="match status" value="1"/>
</dbReference>
<dbReference type="AlphaFoldDB" id="A0A0N9UXK8"/>
<name>A0A0N9UXK8_SPHMC</name>
<dbReference type="InterPro" id="IPR051466">
    <property type="entry name" value="D-amino_acid_metab_enzyme"/>
</dbReference>
<dbReference type="InterPro" id="IPR026956">
    <property type="entry name" value="D-ser_dehydrat-like_dom"/>
</dbReference>
<dbReference type="PATRIC" id="fig|33050.5.peg.2315"/>
<dbReference type="Gene3D" id="2.40.37.20">
    <property type="entry name" value="D-serine dehydratase-like domain"/>
    <property type="match status" value="1"/>
</dbReference>
<evidence type="ECO:0000259" key="3">
    <source>
        <dbReference type="SMART" id="SM01119"/>
    </source>
</evidence>
<dbReference type="Gene3D" id="3.20.20.10">
    <property type="entry name" value="Alanine racemase"/>
    <property type="match status" value="1"/>
</dbReference>
<evidence type="ECO:0000313" key="4">
    <source>
        <dbReference type="EMBL" id="ALH80911.1"/>
    </source>
</evidence>
<dbReference type="OrthoDB" id="9811417at2"/>
<protein>
    <recommendedName>
        <fullName evidence="3">D-serine dehydratase-like domain-containing protein</fullName>
    </recommendedName>
</protein>
<dbReference type="PANTHER" id="PTHR28004:SF8">
    <property type="entry name" value="D-SERINE DEAMINASE"/>
    <property type="match status" value="1"/>
</dbReference>
<feature type="domain" description="D-serine dehydratase-like" evidence="3">
    <location>
        <begin position="319"/>
        <end position="417"/>
    </location>
</feature>
<dbReference type="SUPFAM" id="SSF51419">
    <property type="entry name" value="PLP-binding barrel"/>
    <property type="match status" value="1"/>
</dbReference>
<organism evidence="4 5">
    <name type="scientific">Sphingopyxis macrogoltabida</name>
    <name type="common">Sphingomonas macrogoltabidus</name>
    <dbReference type="NCBI Taxonomy" id="33050"/>
    <lineage>
        <taxon>Bacteria</taxon>
        <taxon>Pseudomonadati</taxon>
        <taxon>Pseudomonadota</taxon>
        <taxon>Alphaproteobacteria</taxon>
        <taxon>Sphingomonadales</taxon>
        <taxon>Sphingomonadaceae</taxon>
        <taxon>Sphingopyxis</taxon>
    </lineage>
</organism>
<gene>
    <name evidence="4" type="ORF">AN936_11190</name>
</gene>
<comment type="similarity">
    <text evidence="1">Belongs to the DSD1 family.</text>
</comment>
<dbReference type="GO" id="GO:0016829">
    <property type="term" value="F:lyase activity"/>
    <property type="evidence" value="ECO:0007669"/>
    <property type="project" value="UniProtKB-KW"/>
</dbReference>
<dbReference type="Pfam" id="PF14031">
    <property type="entry name" value="D-ser_dehydrat"/>
    <property type="match status" value="1"/>
</dbReference>
<evidence type="ECO:0000256" key="2">
    <source>
        <dbReference type="ARBA" id="ARBA00023239"/>
    </source>
</evidence>
<dbReference type="InterPro" id="IPR001608">
    <property type="entry name" value="Ala_racemase_N"/>
</dbReference>